<dbReference type="FunFam" id="3.30.1490.20:FF:000004">
    <property type="entry name" value="Succinate--CoA ligase [ADP-forming] subunit beta, mitochondrial"/>
    <property type="match status" value="1"/>
</dbReference>
<keyword evidence="2" id="KW-0547">Nucleotide-binding</keyword>
<evidence type="ECO:0000313" key="4">
    <source>
        <dbReference type="WBParaSite" id="BTMF_0001354101-mRNA-1"/>
    </source>
</evidence>
<dbReference type="GO" id="GO:0006104">
    <property type="term" value="P:succinyl-CoA metabolic process"/>
    <property type="evidence" value="ECO:0007669"/>
    <property type="project" value="TreeGrafter"/>
</dbReference>
<accession>A0A0R3R0K4</accession>
<dbReference type="Gene3D" id="3.30.1490.20">
    <property type="entry name" value="ATP-grasp fold, A domain"/>
    <property type="match status" value="1"/>
</dbReference>
<dbReference type="PANTHER" id="PTHR11815:SF1">
    <property type="entry name" value="SUCCINATE--COA LIGASE [ADP-FORMING] SUBUNIT BETA, MITOCHONDRIAL"/>
    <property type="match status" value="1"/>
</dbReference>
<dbReference type="GO" id="GO:0006099">
    <property type="term" value="P:tricarboxylic acid cycle"/>
    <property type="evidence" value="ECO:0007669"/>
    <property type="project" value="UniProtKB-UniPathway"/>
</dbReference>
<dbReference type="Pfam" id="PF08442">
    <property type="entry name" value="ATP-grasp_2"/>
    <property type="match status" value="1"/>
</dbReference>
<dbReference type="SUPFAM" id="SSF56059">
    <property type="entry name" value="Glutathione synthetase ATP-binding domain-like"/>
    <property type="match status" value="1"/>
</dbReference>
<feature type="domain" description="ATP-grasp fold succinyl-CoA synthetase-type" evidence="3">
    <location>
        <begin position="10"/>
        <end position="136"/>
    </location>
</feature>
<reference evidence="4" key="1">
    <citation type="submission" date="2017-02" db="UniProtKB">
        <authorList>
            <consortium name="WormBaseParasite"/>
        </authorList>
    </citation>
    <scope>IDENTIFICATION</scope>
</reference>
<keyword evidence="2" id="KW-0067">ATP-binding</keyword>
<dbReference type="UniPathway" id="UPA00223">
    <property type="reaction ID" value="UER00999"/>
</dbReference>
<dbReference type="AlphaFoldDB" id="A0A0R3R0K4"/>
<dbReference type="STRING" id="42155.A0A0R3R0K4"/>
<dbReference type="InterPro" id="IPR013815">
    <property type="entry name" value="ATP_grasp_subdomain_1"/>
</dbReference>
<evidence type="ECO:0000259" key="3">
    <source>
        <dbReference type="Pfam" id="PF08442"/>
    </source>
</evidence>
<organism evidence="4">
    <name type="scientific">Brugia timori</name>
    <dbReference type="NCBI Taxonomy" id="42155"/>
    <lineage>
        <taxon>Eukaryota</taxon>
        <taxon>Metazoa</taxon>
        <taxon>Ecdysozoa</taxon>
        <taxon>Nematoda</taxon>
        <taxon>Chromadorea</taxon>
        <taxon>Rhabditida</taxon>
        <taxon>Spirurina</taxon>
        <taxon>Spiruromorpha</taxon>
        <taxon>Filarioidea</taxon>
        <taxon>Onchocercidae</taxon>
        <taxon>Brugia</taxon>
    </lineage>
</organism>
<sequence>LVPAVRKLSLKEHQGISLLKQADIPVAPFGVSRNVDELYNEARKIGGKDLVIKAQVLTGGRGKGYFESGLEGGVQLVFSPEEARKKASMMLGSKIFTKQTGASGKLCDEVMVCKRLFTRREFYFSITMDRHTGVIIL</sequence>
<evidence type="ECO:0000256" key="1">
    <source>
        <dbReference type="ARBA" id="ARBA00022532"/>
    </source>
</evidence>
<evidence type="ECO:0000256" key="2">
    <source>
        <dbReference type="ARBA" id="ARBA00022840"/>
    </source>
</evidence>
<keyword evidence="1" id="KW-0816">Tricarboxylic acid cycle</keyword>
<dbReference type="GO" id="GO:0042709">
    <property type="term" value="C:succinate-CoA ligase complex"/>
    <property type="evidence" value="ECO:0007669"/>
    <property type="project" value="TreeGrafter"/>
</dbReference>
<dbReference type="WBParaSite" id="BTMF_0001354101-mRNA-1">
    <property type="protein sequence ID" value="BTMF_0001354101-mRNA-1"/>
    <property type="gene ID" value="BTMF_0001354101"/>
</dbReference>
<name>A0A0R3R0K4_9BILA</name>
<dbReference type="InterPro" id="IPR013650">
    <property type="entry name" value="ATP-grasp_succ-CoA_synth-type"/>
</dbReference>
<protein>
    <submittedName>
        <fullName evidence="4">ATP-grasp_2 domain-containing protein</fullName>
    </submittedName>
</protein>
<dbReference type="PANTHER" id="PTHR11815">
    <property type="entry name" value="SUCCINYL-COA SYNTHETASE BETA CHAIN"/>
    <property type="match status" value="1"/>
</dbReference>
<proteinExistence type="predicted"/>
<dbReference type="GO" id="GO:0005524">
    <property type="term" value="F:ATP binding"/>
    <property type="evidence" value="ECO:0007669"/>
    <property type="project" value="UniProtKB-KW"/>
</dbReference>
<dbReference type="GO" id="GO:0005739">
    <property type="term" value="C:mitochondrion"/>
    <property type="evidence" value="ECO:0007669"/>
    <property type="project" value="TreeGrafter"/>
</dbReference>
<dbReference type="GO" id="GO:0004775">
    <property type="term" value="F:succinate-CoA ligase (ADP-forming) activity"/>
    <property type="evidence" value="ECO:0007669"/>
    <property type="project" value="TreeGrafter"/>
</dbReference>